<dbReference type="GO" id="GO:0046872">
    <property type="term" value="F:metal ion binding"/>
    <property type="evidence" value="ECO:0007669"/>
    <property type="project" value="UniProtKB-KW"/>
</dbReference>
<dbReference type="CDD" id="cd06262">
    <property type="entry name" value="metallo-hydrolase-like_MBL-fold"/>
    <property type="match status" value="1"/>
</dbReference>
<dbReference type="HOGENOM" id="CLU_030571_5_2_2"/>
<evidence type="ECO:0000313" key="7">
    <source>
        <dbReference type="Proteomes" id="UP000001107"/>
    </source>
</evidence>
<proteinExistence type="predicted"/>
<accession>A6URA1</accession>
<gene>
    <name evidence="6" type="ordered locus">Mevan_1123</name>
</gene>
<evidence type="ECO:0000256" key="1">
    <source>
        <dbReference type="ARBA" id="ARBA00001947"/>
    </source>
</evidence>
<dbReference type="OrthoDB" id="197151at2157"/>
<dbReference type="SMART" id="SM00849">
    <property type="entry name" value="Lactamase_B"/>
    <property type="match status" value="1"/>
</dbReference>
<dbReference type="Gene3D" id="3.60.15.10">
    <property type="entry name" value="Ribonuclease Z/Hydroxyacylglutathione hydrolase-like"/>
    <property type="match status" value="1"/>
</dbReference>
<keyword evidence="2" id="KW-0479">Metal-binding</keyword>
<reference evidence="6" key="1">
    <citation type="submission" date="2007-06" db="EMBL/GenBank/DDBJ databases">
        <title>Complete sequence of Methanococcus vannielii SB.</title>
        <authorList>
            <consortium name="US DOE Joint Genome Institute"/>
            <person name="Copeland A."/>
            <person name="Lucas S."/>
            <person name="Lapidus A."/>
            <person name="Barry K."/>
            <person name="Glavina del Rio T."/>
            <person name="Dalin E."/>
            <person name="Tice H."/>
            <person name="Pitluck S."/>
            <person name="Chain P."/>
            <person name="Malfatti S."/>
            <person name="Shin M."/>
            <person name="Vergez L."/>
            <person name="Schmutz J."/>
            <person name="Larimer F."/>
            <person name="Land M."/>
            <person name="Hauser L."/>
            <person name="Kyrpides N."/>
            <person name="Anderson I."/>
            <person name="Sieprawska-Lupa M."/>
            <person name="Whitman W.B."/>
            <person name="Richardson P."/>
        </authorList>
    </citation>
    <scope>NUCLEOTIDE SEQUENCE [LARGE SCALE GENOMIC DNA]</scope>
    <source>
        <strain evidence="6">SB</strain>
    </source>
</reference>
<dbReference type="KEGG" id="mvn:Mevan_1123"/>
<dbReference type="PANTHER" id="PTHR46233:SF3">
    <property type="entry name" value="HYDROXYACYLGLUTATHIONE HYDROLASE GLOC"/>
    <property type="match status" value="1"/>
</dbReference>
<protein>
    <submittedName>
        <fullName evidence="6">Beta-lactamase domain protein</fullName>
    </submittedName>
</protein>
<dbReference type="Proteomes" id="UP000001107">
    <property type="component" value="Chromosome"/>
</dbReference>
<dbReference type="RefSeq" id="WP_012065938.1">
    <property type="nucleotide sequence ID" value="NC_009634.1"/>
</dbReference>
<evidence type="ECO:0000259" key="5">
    <source>
        <dbReference type="SMART" id="SM00849"/>
    </source>
</evidence>
<evidence type="ECO:0000313" key="6">
    <source>
        <dbReference type="EMBL" id="ABR55023.1"/>
    </source>
</evidence>
<dbReference type="eggNOG" id="arCOG00504">
    <property type="taxonomic scope" value="Archaea"/>
</dbReference>
<organism evidence="6 7">
    <name type="scientific">Methanococcus vannielii (strain ATCC 35089 / DSM 1224 / JCM 13029 / OCM 148 / SB)</name>
    <dbReference type="NCBI Taxonomy" id="406327"/>
    <lineage>
        <taxon>Archaea</taxon>
        <taxon>Methanobacteriati</taxon>
        <taxon>Methanobacteriota</taxon>
        <taxon>Methanomada group</taxon>
        <taxon>Methanococci</taxon>
        <taxon>Methanococcales</taxon>
        <taxon>Methanococcaceae</taxon>
        <taxon>Methanococcus</taxon>
    </lineage>
</organism>
<evidence type="ECO:0000256" key="2">
    <source>
        <dbReference type="ARBA" id="ARBA00022723"/>
    </source>
</evidence>
<keyword evidence="7" id="KW-1185">Reference proteome</keyword>
<dbReference type="GeneID" id="5326070"/>
<keyword evidence="3" id="KW-0378">Hydrolase</keyword>
<dbReference type="InterPro" id="IPR001279">
    <property type="entry name" value="Metallo-B-lactamas"/>
</dbReference>
<dbReference type="Pfam" id="PF00753">
    <property type="entry name" value="Lactamase_B"/>
    <property type="match status" value="1"/>
</dbReference>
<dbReference type="PANTHER" id="PTHR46233">
    <property type="entry name" value="HYDROXYACYLGLUTATHIONE HYDROLASE GLOC"/>
    <property type="match status" value="1"/>
</dbReference>
<dbReference type="GO" id="GO:0016787">
    <property type="term" value="F:hydrolase activity"/>
    <property type="evidence" value="ECO:0007669"/>
    <property type="project" value="UniProtKB-KW"/>
</dbReference>
<feature type="domain" description="Metallo-beta-lactamase" evidence="5">
    <location>
        <begin position="11"/>
        <end position="188"/>
    </location>
</feature>
<dbReference type="SUPFAM" id="SSF56281">
    <property type="entry name" value="Metallo-hydrolase/oxidoreductase"/>
    <property type="match status" value="1"/>
</dbReference>
<dbReference type="InterPro" id="IPR036866">
    <property type="entry name" value="RibonucZ/Hydroxyglut_hydro"/>
</dbReference>
<keyword evidence="4" id="KW-0862">Zinc</keyword>
<evidence type="ECO:0000256" key="3">
    <source>
        <dbReference type="ARBA" id="ARBA00022801"/>
    </source>
</evidence>
<dbReference type="STRING" id="406327.Mevan_1123"/>
<name>A6URA1_METVS</name>
<dbReference type="AlphaFoldDB" id="A6URA1"/>
<dbReference type="EMBL" id="CP000742">
    <property type="protein sequence ID" value="ABR55023.1"/>
    <property type="molecule type" value="Genomic_DNA"/>
</dbReference>
<evidence type="ECO:0000256" key="4">
    <source>
        <dbReference type="ARBA" id="ARBA00022833"/>
    </source>
</evidence>
<sequence length="204" mass="22677">MIYKLNGIGYDSNSYLIVGKKTVLIDPGTPANFENLKKDILKYSKGIDYIINTHCHYDHVASDYLFQEEFKAPVYIHPLELPHLALGDEVTVSRLFGKLVPPKEIYPITEAIEMLNELGIEVLETPGHSIGGISLIYDNSIISGDTLFSYGVGRYDFPTGSLVSLRKSIGTLERIAYEKKIMKVFPGHGETGDLSAFANAMLFI</sequence>
<dbReference type="InterPro" id="IPR051453">
    <property type="entry name" value="MBL_Glyoxalase_II"/>
</dbReference>
<comment type="cofactor">
    <cofactor evidence="1">
        <name>Zn(2+)</name>
        <dbReference type="ChEBI" id="CHEBI:29105"/>
    </cofactor>
</comment>